<dbReference type="AlphaFoldDB" id="A0A0E3UX34"/>
<evidence type="ECO:0000313" key="3">
    <source>
        <dbReference type="Proteomes" id="UP000033109"/>
    </source>
</evidence>
<organism evidence="2 3">
    <name type="scientific">Pontibacter korlensis</name>
    <dbReference type="NCBI Taxonomy" id="400092"/>
    <lineage>
        <taxon>Bacteria</taxon>
        <taxon>Pseudomonadati</taxon>
        <taxon>Bacteroidota</taxon>
        <taxon>Cytophagia</taxon>
        <taxon>Cytophagales</taxon>
        <taxon>Hymenobacteraceae</taxon>
        <taxon>Pontibacter</taxon>
    </lineage>
</organism>
<keyword evidence="1" id="KW-1133">Transmembrane helix</keyword>
<gene>
    <name evidence="2" type="ORF">PKOR_09040</name>
</gene>
<keyword evidence="1" id="KW-0812">Transmembrane</keyword>
<accession>A0A0E3UX34</accession>
<dbReference type="PATRIC" id="fig|400092.3.peg.1987"/>
<keyword evidence="3" id="KW-1185">Reference proteome</keyword>
<dbReference type="HOGENOM" id="CLU_2956663_0_0_10"/>
<reference evidence="2 3" key="1">
    <citation type="journal article" date="2015" name="Sci. Rep.">
        <title>Unraveling adaptation of Pontibacter korlensis to radiation and infertility in desert through complete genome and comparative transcriptomic analysis.</title>
        <authorList>
            <person name="Dai J."/>
            <person name="Dai W."/>
            <person name="Qiu C."/>
            <person name="Yang Z."/>
            <person name="Zhang Y."/>
            <person name="Zhou M."/>
            <person name="Zhang L."/>
            <person name="Fang C."/>
            <person name="Gao Q."/>
            <person name="Yang Q."/>
            <person name="Li X."/>
            <person name="Wang Z."/>
            <person name="Wang Z."/>
            <person name="Jia Z."/>
            <person name="Chen X."/>
        </authorList>
    </citation>
    <scope>NUCLEOTIDE SEQUENCE [LARGE SCALE GENOMIC DNA]</scope>
    <source>
        <strain evidence="2 3">X14-1T</strain>
    </source>
</reference>
<dbReference type="Proteomes" id="UP000033109">
    <property type="component" value="Chromosome"/>
</dbReference>
<dbReference type="KEGG" id="pko:PKOR_09040"/>
<protein>
    <submittedName>
        <fullName evidence="2">Uncharacterized protein</fullName>
    </submittedName>
</protein>
<feature type="transmembrane region" description="Helical" evidence="1">
    <location>
        <begin position="21"/>
        <end position="43"/>
    </location>
</feature>
<dbReference type="STRING" id="400092.PKOR_09040"/>
<evidence type="ECO:0000256" key="1">
    <source>
        <dbReference type="SAM" id="Phobius"/>
    </source>
</evidence>
<dbReference type="EMBL" id="CP009621">
    <property type="protein sequence ID" value="AKD03246.1"/>
    <property type="molecule type" value="Genomic_DNA"/>
</dbReference>
<proteinExistence type="predicted"/>
<evidence type="ECO:0000313" key="2">
    <source>
        <dbReference type="EMBL" id="AKD03246.1"/>
    </source>
</evidence>
<keyword evidence="1" id="KW-0472">Membrane</keyword>
<sequence>MKKIKHWIRRNFGFSQREVNASLVLLTLLVLLLVAPFLLSTLLQSLSTFHLKTANYLTA</sequence>
<dbReference type="RefSeq" id="WP_046310268.1">
    <property type="nucleotide sequence ID" value="NZ_CBCSCY010000004.1"/>
</dbReference>
<name>A0A0E3UX34_9BACT</name>